<dbReference type="InterPro" id="IPR052918">
    <property type="entry name" value="Motility_Chemotaxis_Reg"/>
</dbReference>
<evidence type="ECO:0000313" key="2">
    <source>
        <dbReference type="EMBL" id="BFO79522.1"/>
    </source>
</evidence>
<evidence type="ECO:0000256" key="1">
    <source>
        <dbReference type="SAM" id="SignalP"/>
    </source>
</evidence>
<protein>
    <recommendedName>
        <fullName evidence="3">T9SS type A sorting domain-containing protein</fullName>
    </recommendedName>
</protein>
<evidence type="ECO:0008006" key="3">
    <source>
        <dbReference type="Google" id="ProtNLM"/>
    </source>
</evidence>
<dbReference type="InterPro" id="IPR015943">
    <property type="entry name" value="WD40/YVTN_repeat-like_dom_sf"/>
</dbReference>
<dbReference type="PANTHER" id="PTHR35580:SF1">
    <property type="entry name" value="PHYTASE-LIKE DOMAIN-CONTAINING PROTEIN"/>
    <property type="match status" value="1"/>
</dbReference>
<dbReference type="InterPro" id="IPR011047">
    <property type="entry name" value="Quinoprotein_ADH-like_sf"/>
</dbReference>
<accession>A0AB33JMV8</accession>
<reference evidence="2" key="1">
    <citation type="submission" date="2024-07" db="EMBL/GenBank/DDBJ databases">
        <title>Complete genome sequence of Prevotella sp. YM-2024 GTC17260.</title>
        <authorList>
            <person name="Hayashi M."/>
            <person name="Muto Y."/>
            <person name="Tanaka K."/>
            <person name="Niwa H."/>
        </authorList>
    </citation>
    <scope>NUCLEOTIDE SEQUENCE</scope>
    <source>
        <strain evidence="2">GTC17260</strain>
    </source>
</reference>
<dbReference type="Gene3D" id="2.130.10.10">
    <property type="entry name" value="YVTN repeat-like/Quinoprotein amine dehydrogenase"/>
    <property type="match status" value="1"/>
</dbReference>
<feature type="signal peptide" evidence="1">
    <location>
        <begin position="1"/>
        <end position="20"/>
    </location>
</feature>
<keyword evidence="1" id="KW-0732">Signal</keyword>
<organism evidence="2">
    <name type="scientific">Prevotella sp. GTC17260</name>
    <dbReference type="NCBI Taxonomy" id="3236796"/>
    <lineage>
        <taxon>Bacteria</taxon>
        <taxon>Pseudomonadati</taxon>
        <taxon>Bacteroidota</taxon>
        <taxon>Bacteroidia</taxon>
        <taxon>Bacteroidales</taxon>
        <taxon>Prevotellaceae</taxon>
        <taxon>Prevotella</taxon>
    </lineage>
</organism>
<dbReference type="PANTHER" id="PTHR35580">
    <property type="entry name" value="CELL SURFACE GLYCOPROTEIN (S-LAYER PROTEIN)-LIKE PROTEIN"/>
    <property type="match status" value="1"/>
</dbReference>
<dbReference type="SUPFAM" id="SSF50998">
    <property type="entry name" value="Quinoprotein alcohol dehydrogenase-like"/>
    <property type="match status" value="1"/>
</dbReference>
<name>A0AB33JMV8_9BACT</name>
<sequence>MKNVLLLLAVTYICPLSLQAKEEWKPVNTIQFKLDHTSDEQKGLAVTENGEIFLTGNAKELTVLNNSNQSTSVFNTVNSQNRAGILAKLDKEGNLIWSNLVAGNEGNNKNSQITCIKVMGNYVYVVGGVASNTKGESEVSVFGQTLMSAGYMDLYVAKIDKESGQTIWAKTFGNTRDWEMFISLAVDKKGNIYTSCIVGNIMSDPLMASPTIPLAATGNWGEDYGIFKFDSDGNVVWARVVGSKGRETDASPAGLAIDNDENLIFVGTSNDKGEDLSVKTEHQEYVVGDFTYRLYPDKSRDALLAKINATDGGIIWSRFLTGAGNQTLKKVDVLPDGKIVAVGTADSNISIQGSNGFAEQTVENSSPATFLAQFGVDGQFEWSKLVSGEHVAKEIMCDRKEGILLVGQFTSSVDFGNGINLAATEGNTKEGFIAQYNYQGQAVWAKKITSTKQSSLYHIDILGDNLVVSGFISADATLPKFQKEDTYTIGGANYKWFASVYERNNTHTNIEDIHTTAESASVHLPGRSLTLNSSIPCKLEIFTPQGVKVLERALFNREEVNLAGLPTGIFLVNVRDLSGNTIAANKIILQ</sequence>
<dbReference type="AlphaFoldDB" id="A0AB33JMV8"/>
<proteinExistence type="predicted"/>
<gene>
    <name evidence="2" type="ORF">GTC17260_21570</name>
</gene>
<dbReference type="EMBL" id="AP035788">
    <property type="protein sequence ID" value="BFO79522.1"/>
    <property type="molecule type" value="Genomic_DNA"/>
</dbReference>
<feature type="chain" id="PRO_5044230174" description="T9SS type A sorting domain-containing protein" evidence="1">
    <location>
        <begin position="21"/>
        <end position="590"/>
    </location>
</feature>